<evidence type="ECO:0000256" key="1">
    <source>
        <dbReference type="SAM" id="Phobius"/>
    </source>
</evidence>
<name>A0ABT4VIJ2_9HYPH</name>
<gene>
    <name evidence="2" type="ORF">OOZ53_01530</name>
</gene>
<proteinExistence type="predicted"/>
<sequence>MKHLELWLFLGFFGAFFAALAVWIYLDTADDRPSLFAEEHIEILRDGGAIRSDDPLFAGHERLCLFGVHSSEFTDHGCGIFNQSAIALFRHGQCEVYSPRNVPARIMIEYDWACRDLSEGFELRIFGAEENYPGRLFFDP</sequence>
<keyword evidence="3" id="KW-1185">Reference proteome</keyword>
<evidence type="ECO:0000313" key="2">
    <source>
        <dbReference type="EMBL" id="MDA4844005.1"/>
    </source>
</evidence>
<protein>
    <submittedName>
        <fullName evidence="2">Uncharacterized protein</fullName>
    </submittedName>
</protein>
<reference evidence="2" key="1">
    <citation type="submission" date="2022-11" db="EMBL/GenBank/DDBJ databases">
        <title>Hoeflea poritis sp. nov., isolated from scleractinian coral Porites lutea.</title>
        <authorList>
            <person name="Zhang G."/>
            <person name="Wei Q."/>
            <person name="Cai L."/>
        </authorList>
    </citation>
    <scope>NUCLEOTIDE SEQUENCE</scope>
    <source>
        <strain evidence="2">E7-10</strain>
    </source>
</reference>
<keyword evidence="1" id="KW-1133">Transmembrane helix</keyword>
<dbReference type="RefSeq" id="WP_271087525.1">
    <property type="nucleotide sequence ID" value="NZ_JAPJZH010000001.1"/>
</dbReference>
<dbReference type="Proteomes" id="UP001148313">
    <property type="component" value="Unassembled WGS sequence"/>
</dbReference>
<keyword evidence="1" id="KW-0472">Membrane</keyword>
<accession>A0ABT4VIJ2</accession>
<keyword evidence="1" id="KW-0812">Transmembrane</keyword>
<organism evidence="2 3">
    <name type="scientific">Hoeflea poritis</name>
    <dbReference type="NCBI Taxonomy" id="2993659"/>
    <lineage>
        <taxon>Bacteria</taxon>
        <taxon>Pseudomonadati</taxon>
        <taxon>Pseudomonadota</taxon>
        <taxon>Alphaproteobacteria</taxon>
        <taxon>Hyphomicrobiales</taxon>
        <taxon>Rhizobiaceae</taxon>
        <taxon>Hoeflea</taxon>
    </lineage>
</organism>
<feature type="transmembrane region" description="Helical" evidence="1">
    <location>
        <begin position="6"/>
        <end position="26"/>
    </location>
</feature>
<dbReference type="EMBL" id="JAPJZH010000001">
    <property type="protein sequence ID" value="MDA4844005.1"/>
    <property type="molecule type" value="Genomic_DNA"/>
</dbReference>
<evidence type="ECO:0000313" key="3">
    <source>
        <dbReference type="Proteomes" id="UP001148313"/>
    </source>
</evidence>
<comment type="caution">
    <text evidence="2">The sequence shown here is derived from an EMBL/GenBank/DDBJ whole genome shotgun (WGS) entry which is preliminary data.</text>
</comment>